<protein>
    <submittedName>
        <fullName evidence="5">WxxW domain-containing protein</fullName>
    </submittedName>
</protein>
<dbReference type="AlphaFoldDB" id="A0A0K0EGJ4"/>
<dbReference type="WBParaSite" id="TCONS_00015059.p1">
    <property type="protein sequence ID" value="TCONS_00015059.p1"/>
    <property type="gene ID" value="XLOC_010269"/>
</dbReference>
<accession>A0A0K0EGJ4</accession>
<feature type="chain" id="PRO_5005328037" evidence="2">
    <location>
        <begin position="18"/>
        <end position="182"/>
    </location>
</feature>
<keyword evidence="3" id="KW-1185">Reference proteome</keyword>
<dbReference type="STRING" id="6248.A0A0K0EGJ4"/>
<sequence length="182" mass="21291">MRLTIISLIYYVYYVIGDFCGENKIPSGIDVDKRGQITLYCSRPTCFKKNYSNCEERALSLSCPSNTTWVGGITNYPPYMRNAFTVNCCEYEQLPMVSELLIESLVVKSGEYFEGEEKEDDYGKYLLSFDLISDISKHFNTNNTIFYKIKVLRFYCDRIVKPIKPQNKWPYFDELDDQSQLK</sequence>
<evidence type="ECO:0000313" key="5">
    <source>
        <dbReference type="WBParaSite" id="TCONS_00015059.p1"/>
    </source>
</evidence>
<proteinExistence type="predicted"/>
<evidence type="ECO:0000256" key="2">
    <source>
        <dbReference type="SAM" id="SignalP"/>
    </source>
</evidence>
<dbReference type="Proteomes" id="UP000035681">
    <property type="component" value="Unplaced"/>
</dbReference>
<reference evidence="4" key="1">
    <citation type="submission" date="2015-08" db="UniProtKB">
        <authorList>
            <consortium name="WormBaseParasite"/>
        </authorList>
    </citation>
    <scope>IDENTIFICATION</scope>
</reference>
<keyword evidence="2" id="KW-0732">Signal</keyword>
<dbReference type="PANTHER" id="PTHR46706:SF12">
    <property type="entry name" value="PROTEIN QUA-1-RELATED"/>
    <property type="match status" value="1"/>
</dbReference>
<dbReference type="InterPro" id="IPR052140">
    <property type="entry name" value="Dev_Signal_Hedgehog-like"/>
</dbReference>
<evidence type="ECO:0000313" key="3">
    <source>
        <dbReference type="Proteomes" id="UP000035681"/>
    </source>
</evidence>
<organism evidence="4">
    <name type="scientific">Strongyloides stercoralis</name>
    <name type="common">Threadworm</name>
    <dbReference type="NCBI Taxonomy" id="6248"/>
    <lineage>
        <taxon>Eukaryota</taxon>
        <taxon>Metazoa</taxon>
        <taxon>Ecdysozoa</taxon>
        <taxon>Nematoda</taxon>
        <taxon>Chromadorea</taxon>
        <taxon>Rhabditida</taxon>
        <taxon>Tylenchina</taxon>
        <taxon>Panagrolaimomorpha</taxon>
        <taxon>Strongyloidoidea</taxon>
        <taxon>Strongyloididae</taxon>
        <taxon>Strongyloides</taxon>
    </lineage>
</organism>
<evidence type="ECO:0000313" key="4">
    <source>
        <dbReference type="WBParaSite" id="SSTP_0000860600.1"/>
    </source>
</evidence>
<keyword evidence="1" id="KW-0217">Developmental protein</keyword>
<evidence type="ECO:0000256" key="1">
    <source>
        <dbReference type="ARBA" id="ARBA00022473"/>
    </source>
</evidence>
<name>A0A0K0EGJ4_STRER</name>
<dbReference type="PANTHER" id="PTHR46706">
    <property type="entry name" value="PROTEIN QUA-1-RELATED"/>
    <property type="match status" value="1"/>
</dbReference>
<feature type="signal peptide" evidence="2">
    <location>
        <begin position="1"/>
        <end position="17"/>
    </location>
</feature>
<dbReference type="WBParaSite" id="SSTP_0000860600.1">
    <property type="protein sequence ID" value="SSTP_0000860600.1"/>
    <property type="gene ID" value="SSTP_0000860600"/>
</dbReference>